<evidence type="ECO:0000313" key="1">
    <source>
        <dbReference type="EMBL" id="KAJ8332175.1"/>
    </source>
</evidence>
<dbReference type="Proteomes" id="UP001152622">
    <property type="component" value="Unassembled WGS sequence"/>
</dbReference>
<proteinExistence type="predicted"/>
<reference evidence="1" key="1">
    <citation type="journal article" date="2023" name="Science">
        <title>Genome structures resolve the early diversification of teleost fishes.</title>
        <authorList>
            <person name="Parey E."/>
            <person name="Louis A."/>
            <person name="Montfort J."/>
            <person name="Bouchez O."/>
            <person name="Roques C."/>
            <person name="Iampietro C."/>
            <person name="Lluch J."/>
            <person name="Castinel A."/>
            <person name="Donnadieu C."/>
            <person name="Desvignes T."/>
            <person name="Floi Bucao C."/>
            <person name="Jouanno E."/>
            <person name="Wen M."/>
            <person name="Mejri S."/>
            <person name="Dirks R."/>
            <person name="Jansen H."/>
            <person name="Henkel C."/>
            <person name="Chen W.J."/>
            <person name="Zahm M."/>
            <person name="Cabau C."/>
            <person name="Klopp C."/>
            <person name="Thompson A.W."/>
            <person name="Robinson-Rechavi M."/>
            <person name="Braasch I."/>
            <person name="Lecointre G."/>
            <person name="Bobe J."/>
            <person name="Postlethwait J.H."/>
            <person name="Berthelot C."/>
            <person name="Roest Crollius H."/>
            <person name="Guiguen Y."/>
        </authorList>
    </citation>
    <scope>NUCLEOTIDE SEQUENCE</scope>
    <source>
        <strain evidence="1">WJC10195</strain>
    </source>
</reference>
<organism evidence="1 2">
    <name type="scientific">Synaphobranchus kaupii</name>
    <name type="common">Kaup's arrowtooth eel</name>
    <dbReference type="NCBI Taxonomy" id="118154"/>
    <lineage>
        <taxon>Eukaryota</taxon>
        <taxon>Metazoa</taxon>
        <taxon>Chordata</taxon>
        <taxon>Craniata</taxon>
        <taxon>Vertebrata</taxon>
        <taxon>Euteleostomi</taxon>
        <taxon>Actinopterygii</taxon>
        <taxon>Neopterygii</taxon>
        <taxon>Teleostei</taxon>
        <taxon>Anguilliformes</taxon>
        <taxon>Synaphobranchidae</taxon>
        <taxon>Synaphobranchus</taxon>
    </lineage>
</organism>
<accession>A0A9Q1I9E2</accession>
<sequence>MSSVCGGCTDFICCSCSVNYGIKGFTTFSSAPFFNYLNLLEWSENMTTSQSCQTHLTHRSALTLHLLTETKGWAGLVSMAVQSAPAPVHLDSQSSPTFFFLLSSL</sequence>
<gene>
    <name evidence="1" type="ORF">SKAU_G00428550</name>
</gene>
<comment type="caution">
    <text evidence="1">The sequence shown here is derived from an EMBL/GenBank/DDBJ whole genome shotgun (WGS) entry which is preliminary data.</text>
</comment>
<dbReference type="AlphaFoldDB" id="A0A9Q1I9E2"/>
<dbReference type="EMBL" id="JAINUF010000034">
    <property type="protein sequence ID" value="KAJ8332175.1"/>
    <property type="molecule type" value="Genomic_DNA"/>
</dbReference>
<evidence type="ECO:0000313" key="2">
    <source>
        <dbReference type="Proteomes" id="UP001152622"/>
    </source>
</evidence>
<protein>
    <submittedName>
        <fullName evidence="1">Uncharacterized protein</fullName>
    </submittedName>
</protein>
<keyword evidence="2" id="KW-1185">Reference proteome</keyword>
<name>A0A9Q1I9E2_SYNKA</name>